<proteinExistence type="predicted"/>
<feature type="non-terminal residue" evidence="1">
    <location>
        <position position="37"/>
    </location>
</feature>
<evidence type="ECO:0000313" key="1">
    <source>
        <dbReference type="EMBL" id="SVA74759.1"/>
    </source>
</evidence>
<dbReference type="EMBL" id="UINC01017910">
    <property type="protein sequence ID" value="SVA74759.1"/>
    <property type="molecule type" value="Genomic_DNA"/>
</dbReference>
<accession>A0A381YCE5</accession>
<reference evidence="1" key="1">
    <citation type="submission" date="2018-05" db="EMBL/GenBank/DDBJ databases">
        <authorList>
            <person name="Lanie J.A."/>
            <person name="Ng W.-L."/>
            <person name="Kazmierczak K.M."/>
            <person name="Andrzejewski T.M."/>
            <person name="Davidsen T.M."/>
            <person name="Wayne K.J."/>
            <person name="Tettelin H."/>
            <person name="Glass J.I."/>
            <person name="Rusch D."/>
            <person name="Podicherti R."/>
            <person name="Tsui H.-C.T."/>
            <person name="Winkler M.E."/>
        </authorList>
    </citation>
    <scope>NUCLEOTIDE SEQUENCE</scope>
</reference>
<organism evidence="1">
    <name type="scientific">marine metagenome</name>
    <dbReference type="NCBI Taxonomy" id="408172"/>
    <lineage>
        <taxon>unclassified sequences</taxon>
        <taxon>metagenomes</taxon>
        <taxon>ecological metagenomes</taxon>
    </lineage>
</organism>
<dbReference type="AlphaFoldDB" id="A0A381YCE5"/>
<gene>
    <name evidence="1" type="ORF">METZ01_LOCUS127613</name>
</gene>
<name>A0A381YCE5_9ZZZZ</name>
<protein>
    <submittedName>
        <fullName evidence="1">Uncharacterized protein</fullName>
    </submittedName>
</protein>
<sequence>MKNILAILTVLALFLVSTTAFAAEGPMKLPSGAKPEA</sequence>